<dbReference type="PANTHER" id="PTHR43031">
    <property type="entry name" value="FAD-DEPENDENT OXIDOREDUCTASE"/>
    <property type="match status" value="1"/>
</dbReference>
<name>A0A379ZIS4_9GAMM</name>
<dbReference type="GO" id="GO:0004792">
    <property type="term" value="F:thiosulfate-cyanide sulfurtransferase activity"/>
    <property type="evidence" value="ECO:0007669"/>
    <property type="project" value="UniProtKB-EC"/>
</dbReference>
<dbReference type="CDD" id="cd00158">
    <property type="entry name" value="RHOD"/>
    <property type="match status" value="1"/>
</dbReference>
<dbReference type="Gene3D" id="3.40.250.10">
    <property type="entry name" value="Rhodanese-like domain"/>
    <property type="match status" value="1"/>
</dbReference>
<dbReference type="SMART" id="SM00450">
    <property type="entry name" value="RHOD"/>
    <property type="match status" value="1"/>
</dbReference>
<dbReference type="InterPro" id="IPR001763">
    <property type="entry name" value="Rhodanese-like_dom"/>
</dbReference>
<sequence>MQSPNAFSALVNAILPKITEVTIEAYKFDDSWHLIDVREDREWLQDHLPQAQHLSRGILERDIETRFPDKNTPILLYCAGGARSALAAHNLQLMGYTRVASMVGGYKGWIQRQLPVVQD</sequence>
<dbReference type="EMBL" id="UGYV01000001">
    <property type="protein sequence ID" value="SUI62755.1"/>
    <property type="molecule type" value="Genomic_DNA"/>
</dbReference>
<dbReference type="Pfam" id="PF00581">
    <property type="entry name" value="Rhodanese"/>
    <property type="match status" value="1"/>
</dbReference>
<dbReference type="SUPFAM" id="SSF52821">
    <property type="entry name" value="Rhodanese/Cell cycle control phosphatase"/>
    <property type="match status" value="1"/>
</dbReference>
<proteinExistence type="predicted"/>
<dbReference type="InterPro" id="IPR036873">
    <property type="entry name" value="Rhodanese-like_dom_sf"/>
</dbReference>
<dbReference type="PROSITE" id="PS50206">
    <property type="entry name" value="RHODANESE_3"/>
    <property type="match status" value="1"/>
</dbReference>
<dbReference type="InterPro" id="IPR050229">
    <property type="entry name" value="GlpE_sulfurtransferase"/>
</dbReference>
<reference evidence="2 3" key="1">
    <citation type="submission" date="2018-06" db="EMBL/GenBank/DDBJ databases">
        <authorList>
            <consortium name="Pathogen Informatics"/>
            <person name="Doyle S."/>
        </authorList>
    </citation>
    <scope>NUCLEOTIDE SEQUENCE [LARGE SCALE GENOMIC DNA]</scope>
    <source>
        <strain evidence="2 3">NCTC10736</strain>
    </source>
</reference>
<evidence type="ECO:0000313" key="2">
    <source>
        <dbReference type="EMBL" id="SUI62755.1"/>
    </source>
</evidence>
<dbReference type="EC" id="2.8.1.1" evidence="2"/>
<feature type="domain" description="Rhodanese" evidence="1">
    <location>
        <begin position="28"/>
        <end position="118"/>
    </location>
</feature>
<dbReference type="RefSeq" id="WP_115405403.1">
    <property type="nucleotide sequence ID" value="NZ_UGYV01000001.1"/>
</dbReference>
<evidence type="ECO:0000259" key="1">
    <source>
        <dbReference type="PROSITE" id="PS50206"/>
    </source>
</evidence>
<dbReference type="PANTHER" id="PTHR43031:SF16">
    <property type="entry name" value="OXIDOREDUCTASE"/>
    <property type="match status" value="1"/>
</dbReference>
<gene>
    <name evidence="2" type="primary">glpE_1</name>
    <name evidence="2" type="ORF">NCTC10736_00578</name>
</gene>
<protein>
    <submittedName>
        <fullName evidence="2">Thiosulfate sulfurtransferase glpE</fullName>
        <ecNumber evidence="2">2.8.1.1</ecNumber>
    </submittedName>
</protein>
<dbReference type="Proteomes" id="UP000255061">
    <property type="component" value="Unassembled WGS sequence"/>
</dbReference>
<accession>A0A379ZIS4</accession>
<dbReference type="AlphaFoldDB" id="A0A379ZIS4"/>
<keyword evidence="2" id="KW-0808">Transferase</keyword>
<evidence type="ECO:0000313" key="3">
    <source>
        <dbReference type="Proteomes" id="UP000255061"/>
    </source>
</evidence>
<organism evidence="2 3">
    <name type="scientific">Shewanella morhuae</name>
    <dbReference type="NCBI Taxonomy" id="365591"/>
    <lineage>
        <taxon>Bacteria</taxon>
        <taxon>Pseudomonadati</taxon>
        <taxon>Pseudomonadota</taxon>
        <taxon>Gammaproteobacteria</taxon>
        <taxon>Alteromonadales</taxon>
        <taxon>Shewanellaceae</taxon>
        <taxon>Shewanella</taxon>
    </lineage>
</organism>